<accession>A0A830DTE4</accession>
<dbReference type="EMBL" id="BMCI01000002">
    <property type="protein sequence ID" value="GGC49636.1"/>
    <property type="molecule type" value="Genomic_DNA"/>
</dbReference>
<feature type="region of interest" description="Disordered" evidence="1">
    <location>
        <begin position="20"/>
        <end position="50"/>
    </location>
</feature>
<feature type="region of interest" description="Disordered" evidence="1">
    <location>
        <begin position="144"/>
        <end position="223"/>
    </location>
</feature>
<feature type="compositionally biased region" description="Acidic residues" evidence="1">
    <location>
        <begin position="161"/>
        <end position="198"/>
    </location>
</feature>
<name>A0A830DTE4_9EURY</name>
<dbReference type="Proteomes" id="UP000646833">
    <property type="component" value="Unassembled WGS sequence"/>
</dbReference>
<reference evidence="2" key="2">
    <citation type="submission" date="2020-09" db="EMBL/GenBank/DDBJ databases">
        <authorList>
            <person name="Sun Q."/>
            <person name="Sedlacek I."/>
        </authorList>
    </citation>
    <scope>NUCLEOTIDE SEQUENCE</scope>
    <source>
        <strain evidence="2">CCM 7217</strain>
    </source>
</reference>
<evidence type="ECO:0000313" key="2">
    <source>
        <dbReference type="EMBL" id="GGC49636.1"/>
    </source>
</evidence>
<feature type="compositionally biased region" description="Low complexity" evidence="1">
    <location>
        <begin position="199"/>
        <end position="212"/>
    </location>
</feature>
<sequence>MVGGFAGGYIKWSVTGDAAAEGFGGDPASRPPTPRPGSGFNRRRGDPSSMRELRTCDFCGADAVGVFEVLPPALTPADDQRRVVLCEHCEETLSEVIAPLLSRLGVDADVDVADDARAETGASAAPERTASGSVGEAASVDVNAVEPAPTPPEPANHDSPDETDDSDETEQTDETEPTDETEQTDEADDEAEPIDDDSASAAAEETQSTAGSSGRGGEPPKFRKVIRILQNREFPVERAEVEALASGAYDLDDDEVADIFDYAIERGLLVDDSGTLRRP</sequence>
<gene>
    <name evidence="2" type="ORF">GCM10007209_09100</name>
</gene>
<comment type="caution">
    <text evidence="2">The sequence shown here is derived from an EMBL/GenBank/DDBJ whole genome shotgun (WGS) entry which is preliminary data.</text>
</comment>
<evidence type="ECO:0000313" key="3">
    <source>
        <dbReference type="Proteomes" id="UP000646833"/>
    </source>
</evidence>
<protein>
    <submittedName>
        <fullName evidence="2">Uncharacterized protein</fullName>
    </submittedName>
</protein>
<proteinExistence type="predicted"/>
<reference evidence="2" key="1">
    <citation type="journal article" date="2014" name="Int. J. Syst. Evol. Microbiol.">
        <title>Complete genome sequence of Corynebacterium casei LMG S-19264T (=DSM 44701T), isolated from a smear-ripened cheese.</title>
        <authorList>
            <consortium name="US DOE Joint Genome Institute (JGI-PGF)"/>
            <person name="Walter F."/>
            <person name="Albersmeier A."/>
            <person name="Kalinowski J."/>
            <person name="Ruckert C."/>
        </authorList>
    </citation>
    <scope>NUCLEOTIDE SEQUENCE</scope>
    <source>
        <strain evidence="2">CCM 7217</strain>
    </source>
</reference>
<organism evidence="2 3">
    <name type="scientific">Haloferax sulfurifontis</name>
    <dbReference type="NCBI Taxonomy" id="255616"/>
    <lineage>
        <taxon>Archaea</taxon>
        <taxon>Methanobacteriati</taxon>
        <taxon>Methanobacteriota</taxon>
        <taxon>Stenosarchaea group</taxon>
        <taxon>Halobacteria</taxon>
        <taxon>Halobacteriales</taxon>
        <taxon>Haloferacaceae</taxon>
        <taxon>Haloferax</taxon>
    </lineage>
</organism>
<dbReference type="AlphaFoldDB" id="A0A830DTE4"/>
<evidence type="ECO:0000256" key="1">
    <source>
        <dbReference type="SAM" id="MobiDB-lite"/>
    </source>
</evidence>